<keyword evidence="1" id="KW-0472">Membrane</keyword>
<keyword evidence="1" id="KW-1133">Transmembrane helix</keyword>
<keyword evidence="1" id="KW-0812">Transmembrane</keyword>
<evidence type="ECO:0000313" key="3">
    <source>
        <dbReference type="Proteomes" id="UP000595894"/>
    </source>
</evidence>
<proteinExistence type="predicted"/>
<evidence type="ECO:0000313" key="2">
    <source>
        <dbReference type="EMBL" id="QQV78541.1"/>
    </source>
</evidence>
<reference evidence="3" key="1">
    <citation type="submission" date="2020-09" db="EMBL/GenBank/DDBJ databases">
        <title>Sphingomonas sp., a new species isolated from pork steak.</title>
        <authorList>
            <person name="Heidler von Heilborn D."/>
        </authorList>
    </citation>
    <scope>NUCLEOTIDE SEQUENCE [LARGE SCALE GENOMIC DNA]</scope>
</reference>
<evidence type="ECO:0008006" key="4">
    <source>
        <dbReference type="Google" id="ProtNLM"/>
    </source>
</evidence>
<name>A0A974NX70_9SPHN</name>
<dbReference type="KEGG" id="sari:H5J25_07920"/>
<dbReference type="EMBL" id="CP061035">
    <property type="protein sequence ID" value="QQV78541.1"/>
    <property type="molecule type" value="Genomic_DNA"/>
</dbReference>
<dbReference type="RefSeq" id="WP_202095511.1">
    <property type="nucleotide sequence ID" value="NZ_CP061035.1"/>
</dbReference>
<organism evidence="2 3">
    <name type="scientific">Sphingomonas aliaeris</name>
    <dbReference type="NCBI Taxonomy" id="2759526"/>
    <lineage>
        <taxon>Bacteria</taxon>
        <taxon>Pseudomonadati</taxon>
        <taxon>Pseudomonadota</taxon>
        <taxon>Alphaproteobacteria</taxon>
        <taxon>Sphingomonadales</taxon>
        <taxon>Sphingomonadaceae</taxon>
        <taxon>Sphingomonas</taxon>
    </lineage>
</organism>
<accession>A0A974NX70</accession>
<keyword evidence="3" id="KW-1185">Reference proteome</keyword>
<dbReference type="Proteomes" id="UP000595894">
    <property type="component" value="Chromosome"/>
</dbReference>
<feature type="transmembrane region" description="Helical" evidence="1">
    <location>
        <begin position="23"/>
        <end position="56"/>
    </location>
</feature>
<sequence>MTEAPYTPGRPVQRHPVRRQAELIGGILLVIFTPAVAILPGPGGTLVFAGGMVLILRNSRLARRRWARIKRGYPRIGGFVDRMMRRGSALRRRARDKALQEGAAAN</sequence>
<evidence type="ECO:0000256" key="1">
    <source>
        <dbReference type="SAM" id="Phobius"/>
    </source>
</evidence>
<gene>
    <name evidence="2" type="ORF">H5J25_07920</name>
</gene>
<protein>
    <recommendedName>
        <fullName evidence="4">Transmembrane protein (PGPGW)</fullName>
    </recommendedName>
</protein>
<dbReference type="AlphaFoldDB" id="A0A974NX70"/>